<dbReference type="PANTHER" id="PTHR43179">
    <property type="entry name" value="RHAMNOSYLTRANSFERASE WBBL"/>
    <property type="match status" value="1"/>
</dbReference>
<dbReference type="SUPFAM" id="SSF53448">
    <property type="entry name" value="Nucleotide-diphospho-sugar transferases"/>
    <property type="match status" value="2"/>
</dbReference>
<feature type="domain" description="Glycosyltransferase 2-like" evidence="1">
    <location>
        <begin position="423"/>
        <end position="545"/>
    </location>
</feature>
<reference evidence="2 3" key="1">
    <citation type="submission" date="2019-05" db="EMBL/GenBank/DDBJ databases">
        <authorList>
            <person name="Pankratov T."/>
            <person name="Grouzdev D."/>
        </authorList>
    </citation>
    <scope>NUCLEOTIDE SEQUENCE [LARGE SCALE GENOMIC DNA]</scope>
    <source>
        <strain evidence="2 3">KEBCLARHB70R</strain>
    </source>
</reference>
<dbReference type="RefSeq" id="WP_138326162.1">
    <property type="nucleotide sequence ID" value="NZ_VCDI01000003.1"/>
</dbReference>
<evidence type="ECO:0000313" key="2">
    <source>
        <dbReference type="EMBL" id="TLU72701.1"/>
    </source>
</evidence>
<dbReference type="EMBL" id="VCDI01000003">
    <property type="protein sequence ID" value="TLU72701.1"/>
    <property type="molecule type" value="Genomic_DNA"/>
</dbReference>
<protein>
    <submittedName>
        <fullName evidence="2">Glycosyltransferase</fullName>
    </submittedName>
</protein>
<dbReference type="InterPro" id="IPR029044">
    <property type="entry name" value="Nucleotide-diphossugar_trans"/>
</dbReference>
<dbReference type="InterPro" id="IPR001173">
    <property type="entry name" value="Glyco_trans_2-like"/>
</dbReference>
<feature type="domain" description="Glycosyltransferase 2-like" evidence="1">
    <location>
        <begin position="677"/>
        <end position="801"/>
    </location>
</feature>
<dbReference type="Pfam" id="PF00535">
    <property type="entry name" value="Glycos_transf_2"/>
    <property type="match status" value="2"/>
</dbReference>
<dbReference type="AlphaFoldDB" id="A0A5R9JAS1"/>
<dbReference type="Gene3D" id="3.90.550.10">
    <property type="entry name" value="Spore Coat Polysaccharide Biosynthesis Protein SpsA, Chain A"/>
    <property type="match status" value="2"/>
</dbReference>
<comment type="caution">
    <text evidence="2">The sequence shown here is derived from an EMBL/GenBank/DDBJ whole genome shotgun (WGS) entry which is preliminary data.</text>
</comment>
<dbReference type="OrthoDB" id="9783791at2"/>
<gene>
    <name evidence="2" type="ORF">FE263_11755</name>
</gene>
<evidence type="ECO:0000259" key="1">
    <source>
        <dbReference type="Pfam" id="PF00535"/>
    </source>
</evidence>
<sequence length="948" mass="103677">MDGGGASATAGTACFGRADPVESALVTGWLVAPGDGVVDAFIDGEGAGSAMVSSGSGDAALADGTRRFSYQIPWNFQDGRSHVLSLVLGDGTAIECPTRGGVTRSNIRFRFEQPPDTQARGKDLDQERRVAADAGQDGNAGLADPLSGSIITGWAVSRQAPEETVRLRVFVDGNAAGIAACDRPHRALRALGLPNEIGGFEFEIGRRYIDGLTHSLVILFEDGSTLPFLDAQGKTRNTIDFTIRPLTSIAGVVDGLHGDSIKGWAARRDLQTGDLEGRLRIEVLCNGIGVSEIVADLPRLDVARENRCDPAVGFEFRLPAQCRSGVEFEFVFRVLPDGQELAGSPLVVKHRPTENEGELRSLMETVEDLCAKTFKLQRQLHAMLPVSDATIDNYDGWARRNLARLRSRVAGAATPCDDPPLVSIVMPVHRANLAYLTAAIASVCAQTYLNWELIIVDDGSRQTALSACLRTYSAADPRIVCVLGRQHRGIGAASNVALRRALGAYVVMFGQEDLMVDVALEEMVREALRTGAKVLYSDEDAIDEFGGLSEPKLKPDWNYRLLLGNNYIGSLLMIDRPLLMRADLLRTNYDGAQEHDLLLRLWEACEPGQIGHLAEILSHRRTGSVLSTRQPEAIEAGRRAVADHLVRRGFAASGVAAHRGGAGYRINWGYAEEPSVTIIVPFKDQVATTRRCLERLLKNTRWRDWRIVLVDNGSVTPAAAEFCLEAALDPHVVVRQVREAFNYARLNNMMVREFTSEFYVFLNNDVFVQQPDWLHILVGEAMADPRAAIVGAKLLYPNGTVQHAGVILGVGGIADHAFRGLPADHGGYLGRARCAQRYSAVTGACMLCRSEAFLEAGGFDERELKVTFNDVDLCLKVAALGWHVLWTPDMVAEHHESLSRGDDISAGKAPRFFYENQVMLERWGDQLTVDPFYNPHFSRDHGIFSDLR</sequence>
<keyword evidence="2" id="KW-0808">Transferase</keyword>
<dbReference type="GO" id="GO:0016757">
    <property type="term" value="F:glycosyltransferase activity"/>
    <property type="evidence" value="ECO:0007669"/>
    <property type="project" value="UniProtKB-KW"/>
</dbReference>
<organism evidence="2 3">
    <name type="scientific">Lichenicoccus roseus</name>
    <dbReference type="NCBI Taxonomy" id="2683649"/>
    <lineage>
        <taxon>Bacteria</taxon>
        <taxon>Pseudomonadati</taxon>
        <taxon>Pseudomonadota</taxon>
        <taxon>Alphaproteobacteria</taxon>
        <taxon>Acetobacterales</taxon>
        <taxon>Acetobacteraceae</taxon>
        <taxon>Lichenicoccus</taxon>
    </lineage>
</organism>
<evidence type="ECO:0000313" key="3">
    <source>
        <dbReference type="Proteomes" id="UP000305654"/>
    </source>
</evidence>
<proteinExistence type="predicted"/>
<accession>A0A5R9JAS1</accession>
<keyword evidence="3" id="KW-1185">Reference proteome</keyword>
<dbReference type="PANTHER" id="PTHR43179:SF7">
    <property type="entry name" value="RHAMNOSYLTRANSFERASE WBBL"/>
    <property type="match status" value="1"/>
</dbReference>
<name>A0A5R9JAS1_9PROT</name>
<dbReference type="Proteomes" id="UP000305654">
    <property type="component" value="Unassembled WGS sequence"/>
</dbReference>